<dbReference type="SUPFAM" id="SSF143011">
    <property type="entry name" value="RelE-like"/>
    <property type="match status" value="1"/>
</dbReference>
<evidence type="ECO:0000256" key="2">
    <source>
        <dbReference type="PIRSR" id="PIRSR006156-1"/>
    </source>
</evidence>
<dbReference type="PANTHER" id="PTHR40588:SF1">
    <property type="entry name" value="MRNA INTERFERASE TOXIN YAFQ"/>
    <property type="match status" value="1"/>
</dbReference>
<keyword evidence="4" id="KW-1185">Reference proteome</keyword>
<dbReference type="InterPro" id="IPR004386">
    <property type="entry name" value="Toxin_YafQ-like"/>
</dbReference>
<dbReference type="Gene3D" id="3.30.2310.20">
    <property type="entry name" value="RelE-like"/>
    <property type="match status" value="1"/>
</dbReference>
<dbReference type="PANTHER" id="PTHR40588">
    <property type="entry name" value="MRNA INTERFERASE TOXIN YAFQ"/>
    <property type="match status" value="1"/>
</dbReference>
<dbReference type="NCBIfam" id="TIGR02385">
    <property type="entry name" value="RelE_StbE"/>
    <property type="match status" value="1"/>
</dbReference>
<name>A0A1B7JUV3_9GAMM</name>
<keyword evidence="1" id="KW-1277">Toxin-antitoxin system</keyword>
<gene>
    <name evidence="3" type="ORF">M998_2029</name>
</gene>
<evidence type="ECO:0000313" key="4">
    <source>
        <dbReference type="Proteomes" id="UP000078224"/>
    </source>
</evidence>
<accession>A0A1B7JUV3</accession>
<dbReference type="GO" id="GO:0004521">
    <property type="term" value="F:RNA endonuclease activity"/>
    <property type="evidence" value="ECO:0007669"/>
    <property type="project" value="TreeGrafter"/>
</dbReference>
<dbReference type="AlphaFoldDB" id="A0A1B7JUV3"/>
<dbReference type="Pfam" id="PF15738">
    <property type="entry name" value="YafQ_toxin"/>
    <property type="match status" value="1"/>
</dbReference>
<dbReference type="Proteomes" id="UP000078224">
    <property type="component" value="Unassembled WGS sequence"/>
</dbReference>
<dbReference type="InterPro" id="IPR035093">
    <property type="entry name" value="RelE/ParE_toxin_dom_sf"/>
</dbReference>
<sequence>MFKIRVKSQFKKDLKKALSDKKRNIPLLKELIDTHLSITGMVPDEYFPHSLKGNWRPCYECHVQPDFLLIWDVDYESNEIILVRCGSHSELFG</sequence>
<dbReference type="RefSeq" id="WP_068908674.1">
    <property type="nucleotide sequence ID" value="NZ_LXEW01000030.1"/>
</dbReference>
<dbReference type="PATRIC" id="fig|1354272.4.peg.2057"/>
<organism evidence="3 4">
    <name type="scientific">Providencia heimbachae ATCC 35613</name>
    <dbReference type="NCBI Taxonomy" id="1354272"/>
    <lineage>
        <taxon>Bacteria</taxon>
        <taxon>Pseudomonadati</taxon>
        <taxon>Pseudomonadota</taxon>
        <taxon>Gammaproteobacteria</taxon>
        <taxon>Enterobacterales</taxon>
        <taxon>Morganellaceae</taxon>
        <taxon>Providencia</taxon>
    </lineage>
</organism>
<dbReference type="GO" id="GO:0006402">
    <property type="term" value="P:mRNA catabolic process"/>
    <property type="evidence" value="ECO:0007669"/>
    <property type="project" value="TreeGrafter"/>
</dbReference>
<dbReference type="OrthoDB" id="7030467at2"/>
<comment type="caution">
    <text evidence="3">The sequence shown here is derived from an EMBL/GenBank/DDBJ whole genome shotgun (WGS) entry which is preliminary data.</text>
</comment>
<evidence type="ECO:0000256" key="1">
    <source>
        <dbReference type="ARBA" id="ARBA00022649"/>
    </source>
</evidence>
<feature type="active site" description="Proton donor" evidence="2">
    <location>
        <position position="88"/>
    </location>
</feature>
<dbReference type="PIRSF" id="PIRSF006156">
    <property type="entry name" value="YafQ"/>
    <property type="match status" value="1"/>
</dbReference>
<dbReference type="InterPro" id="IPR007712">
    <property type="entry name" value="RelE/ParE_toxin"/>
</dbReference>
<evidence type="ECO:0000313" key="3">
    <source>
        <dbReference type="EMBL" id="OAT51683.1"/>
    </source>
</evidence>
<reference evidence="3 4" key="1">
    <citation type="submission" date="2016-04" db="EMBL/GenBank/DDBJ databases">
        <title>ATOL: Assembling a taxonomically balanced genome-scale reconstruction of the evolutionary history of the Enterobacteriaceae.</title>
        <authorList>
            <person name="Plunkett G.III."/>
            <person name="Neeno-Eckwall E.C."/>
            <person name="Glasner J.D."/>
            <person name="Perna N.T."/>
        </authorList>
    </citation>
    <scope>NUCLEOTIDE SEQUENCE [LARGE SCALE GENOMIC DNA]</scope>
    <source>
        <strain evidence="3 4">ATCC 35613</strain>
    </source>
</reference>
<protein>
    <submittedName>
        <fullName evidence="3">YafQ family toxin protein</fullName>
    </submittedName>
</protein>
<dbReference type="EMBL" id="LXEW01000030">
    <property type="protein sequence ID" value="OAT51683.1"/>
    <property type="molecule type" value="Genomic_DNA"/>
</dbReference>
<dbReference type="GO" id="GO:0006415">
    <property type="term" value="P:translational termination"/>
    <property type="evidence" value="ECO:0007669"/>
    <property type="project" value="TreeGrafter"/>
</dbReference>
<proteinExistence type="predicted"/>